<comment type="caution">
    <text evidence="8">Lacks conserved residue(s) required for the propagation of feature annotation.</text>
</comment>
<feature type="compositionally biased region" description="Polar residues" evidence="9">
    <location>
        <begin position="501"/>
        <end position="522"/>
    </location>
</feature>
<protein>
    <recommendedName>
        <fullName evidence="11">MANSC domain-containing protein</fullName>
    </recommendedName>
</protein>
<dbReference type="SMART" id="SM00765">
    <property type="entry name" value="MANEC"/>
    <property type="match status" value="1"/>
</dbReference>
<dbReference type="Gene3D" id="4.10.400.10">
    <property type="entry name" value="Low-density Lipoprotein Receptor"/>
    <property type="match status" value="1"/>
</dbReference>
<dbReference type="AlphaFoldDB" id="A0ABD2X1E1"/>
<dbReference type="SUPFAM" id="SSF57424">
    <property type="entry name" value="LDL receptor-like module"/>
    <property type="match status" value="1"/>
</dbReference>
<dbReference type="InterPro" id="IPR023415">
    <property type="entry name" value="LDLR_class-A_CS"/>
</dbReference>
<keyword evidence="5" id="KW-0472">Membrane</keyword>
<evidence type="ECO:0000313" key="13">
    <source>
        <dbReference type="Proteomes" id="UP001627154"/>
    </source>
</evidence>
<dbReference type="Proteomes" id="UP001627154">
    <property type="component" value="Unassembled WGS sequence"/>
</dbReference>
<dbReference type="PROSITE" id="PS50986">
    <property type="entry name" value="MANSC"/>
    <property type="match status" value="1"/>
</dbReference>
<evidence type="ECO:0000256" key="5">
    <source>
        <dbReference type="ARBA" id="ARBA00023136"/>
    </source>
</evidence>
<evidence type="ECO:0000259" key="11">
    <source>
        <dbReference type="PROSITE" id="PS50986"/>
    </source>
</evidence>
<organism evidence="12 13">
    <name type="scientific">Trichogramma kaykai</name>
    <dbReference type="NCBI Taxonomy" id="54128"/>
    <lineage>
        <taxon>Eukaryota</taxon>
        <taxon>Metazoa</taxon>
        <taxon>Ecdysozoa</taxon>
        <taxon>Arthropoda</taxon>
        <taxon>Hexapoda</taxon>
        <taxon>Insecta</taxon>
        <taxon>Pterygota</taxon>
        <taxon>Neoptera</taxon>
        <taxon>Endopterygota</taxon>
        <taxon>Hymenoptera</taxon>
        <taxon>Apocrita</taxon>
        <taxon>Proctotrupomorpha</taxon>
        <taxon>Chalcidoidea</taxon>
        <taxon>Trichogrammatidae</taxon>
        <taxon>Trichogramma</taxon>
    </lineage>
</organism>
<feature type="domain" description="MANSC" evidence="11">
    <location>
        <begin position="66"/>
        <end position="143"/>
    </location>
</feature>
<dbReference type="PROSITE" id="PS01209">
    <property type="entry name" value="LDLRA_1"/>
    <property type="match status" value="1"/>
</dbReference>
<keyword evidence="7" id="KW-0325">Glycoprotein</keyword>
<comment type="subcellular location">
    <subcellularLocation>
        <location evidence="1">Membrane</location>
        <topology evidence="1">Single-pass type I membrane protein</topology>
    </subcellularLocation>
</comment>
<feature type="chain" id="PRO_5044790445" description="MANSC domain-containing protein" evidence="10">
    <location>
        <begin position="29"/>
        <end position="535"/>
    </location>
</feature>
<dbReference type="PROSITE" id="PS50068">
    <property type="entry name" value="LDLRA_2"/>
    <property type="match status" value="1"/>
</dbReference>
<feature type="region of interest" description="Disordered" evidence="9">
    <location>
        <begin position="268"/>
        <end position="287"/>
    </location>
</feature>
<evidence type="ECO:0000313" key="12">
    <source>
        <dbReference type="EMBL" id="KAL3399187.1"/>
    </source>
</evidence>
<keyword evidence="6" id="KW-1015">Disulfide bond</keyword>
<evidence type="ECO:0000256" key="3">
    <source>
        <dbReference type="ARBA" id="ARBA00022729"/>
    </source>
</evidence>
<gene>
    <name evidence="12" type="ORF">TKK_007394</name>
</gene>
<evidence type="ECO:0000256" key="10">
    <source>
        <dbReference type="SAM" id="SignalP"/>
    </source>
</evidence>
<name>A0ABD2X1E1_9HYME</name>
<keyword evidence="13" id="KW-1185">Reference proteome</keyword>
<evidence type="ECO:0000256" key="4">
    <source>
        <dbReference type="ARBA" id="ARBA00022989"/>
    </source>
</evidence>
<evidence type="ECO:0000256" key="9">
    <source>
        <dbReference type="SAM" id="MobiDB-lite"/>
    </source>
</evidence>
<proteinExistence type="predicted"/>
<dbReference type="PANTHER" id="PTHR46876">
    <property type="entry name" value="LOW-DENSITY LIPOPROTEIN RECEPTOR-RELATED PROTEIN 11"/>
    <property type="match status" value="1"/>
</dbReference>
<evidence type="ECO:0000256" key="7">
    <source>
        <dbReference type="ARBA" id="ARBA00023180"/>
    </source>
</evidence>
<keyword evidence="4" id="KW-1133">Transmembrane helix</keyword>
<dbReference type="Pfam" id="PF00057">
    <property type="entry name" value="Ldl_recept_a"/>
    <property type="match status" value="1"/>
</dbReference>
<dbReference type="CDD" id="cd00112">
    <property type="entry name" value="LDLa"/>
    <property type="match status" value="1"/>
</dbReference>
<dbReference type="PANTHER" id="PTHR46876:SF1">
    <property type="entry name" value="LOW-DENSITY LIPOPROTEIN RECEPTOR-RELATED PROTEIN 11"/>
    <property type="match status" value="1"/>
</dbReference>
<dbReference type="Pfam" id="PF07502">
    <property type="entry name" value="MANEC"/>
    <property type="match status" value="1"/>
</dbReference>
<evidence type="ECO:0000256" key="2">
    <source>
        <dbReference type="ARBA" id="ARBA00022692"/>
    </source>
</evidence>
<accession>A0ABD2X1E1</accession>
<feature type="signal peptide" evidence="10">
    <location>
        <begin position="1"/>
        <end position="28"/>
    </location>
</feature>
<evidence type="ECO:0000256" key="6">
    <source>
        <dbReference type="ARBA" id="ARBA00023157"/>
    </source>
</evidence>
<comment type="caution">
    <text evidence="12">The sequence shown here is derived from an EMBL/GenBank/DDBJ whole genome shotgun (WGS) entry which is preliminary data.</text>
</comment>
<dbReference type="EMBL" id="JBJJXI010000058">
    <property type="protein sequence ID" value="KAL3399187.1"/>
    <property type="molecule type" value="Genomic_DNA"/>
</dbReference>
<dbReference type="InterPro" id="IPR002172">
    <property type="entry name" value="LDrepeatLR_classA_rpt"/>
</dbReference>
<dbReference type="InterPro" id="IPR036055">
    <property type="entry name" value="LDL_receptor-like_sf"/>
</dbReference>
<dbReference type="GO" id="GO:0016020">
    <property type="term" value="C:membrane"/>
    <property type="evidence" value="ECO:0007669"/>
    <property type="project" value="UniProtKB-SubCell"/>
</dbReference>
<evidence type="ECO:0000256" key="8">
    <source>
        <dbReference type="PROSITE-ProRule" id="PRU00124"/>
    </source>
</evidence>
<feature type="region of interest" description="Disordered" evidence="9">
    <location>
        <begin position="500"/>
        <end position="535"/>
    </location>
</feature>
<sequence>MSLEASRYSRVLFLLVQLQLLLAGLAWAQEINLDTDSGIGSSGGGAGAGASANNKELQACVEAFVVHRDKIIRTQDSRDMGAKYLTEFDVQSRFECMRWCCETEHCDVFIFEEKRPGSCYLFHCGPPHDFKCKFTGHANYSSAVLTNSNLQSDAQLEEQIRHTQQEHELKSLRRLESPRRQYGGYAPLEPPVTPSATAATTPRTTSTSTTSLAPLKAPSCNRNQFECRSNDDCIAIYNVCDGIPQCPDASDEAAELGCPADRTTLLPAQQQQQQRVATPKPYDAALPPLLPDMIRYQQMMQQQQQQQPQQHGQQYPMAYPANHANAKAALEAWQMSPVNANRPDVNYNNNLRPVVADPMQPQQQQQQMLPHYKQMSYPWNGAAYGGPAYYDPNQSVAIGRKIINGNEPYEPNDGQMHDYPPSGFQQEQRPRIFNHKDPEMRLDELESPSGIYNQDPNRIYAPYYPGVMNGPQGNWQDVNQGGAIAPPATTGPRLQQVALEHQTSQEAKPHQQQQLPATSSTPEPCDVSHFSILPL</sequence>
<dbReference type="InterPro" id="IPR011106">
    <property type="entry name" value="MANSC_N"/>
</dbReference>
<keyword evidence="2" id="KW-0812">Transmembrane</keyword>
<dbReference type="InterPro" id="IPR013980">
    <property type="entry name" value="MANSC_dom"/>
</dbReference>
<evidence type="ECO:0000256" key="1">
    <source>
        <dbReference type="ARBA" id="ARBA00004479"/>
    </source>
</evidence>
<feature type="compositionally biased region" description="Low complexity" evidence="9">
    <location>
        <begin position="194"/>
        <end position="214"/>
    </location>
</feature>
<feature type="region of interest" description="Disordered" evidence="9">
    <location>
        <begin position="181"/>
        <end position="215"/>
    </location>
</feature>
<keyword evidence="3 10" id="KW-0732">Signal</keyword>
<reference evidence="12 13" key="1">
    <citation type="journal article" date="2024" name="bioRxiv">
        <title>A reference genome for Trichogramma kaykai: A tiny desert-dwelling parasitoid wasp with competing sex-ratio distorters.</title>
        <authorList>
            <person name="Culotta J."/>
            <person name="Lindsey A.R."/>
        </authorList>
    </citation>
    <scope>NUCLEOTIDE SEQUENCE [LARGE SCALE GENOMIC DNA]</scope>
    <source>
        <strain evidence="12 13">KSX58</strain>
    </source>
</reference>
<dbReference type="SMART" id="SM00192">
    <property type="entry name" value="LDLa"/>
    <property type="match status" value="1"/>
</dbReference>